<evidence type="ECO:0000313" key="6">
    <source>
        <dbReference type="Proteomes" id="UP000273044"/>
    </source>
</evidence>
<proteinExistence type="inferred from homology"/>
<accession>A0A3S4Y911</accession>
<feature type="domain" description="AMP-dependent synthetase/ligase" evidence="3">
    <location>
        <begin position="34"/>
        <end position="395"/>
    </location>
</feature>
<organism evidence="5 6">
    <name type="scientific">Arachnia propionica</name>
    <dbReference type="NCBI Taxonomy" id="1750"/>
    <lineage>
        <taxon>Bacteria</taxon>
        <taxon>Bacillati</taxon>
        <taxon>Actinomycetota</taxon>
        <taxon>Actinomycetes</taxon>
        <taxon>Propionibacteriales</taxon>
        <taxon>Propionibacteriaceae</taxon>
        <taxon>Arachnia</taxon>
    </lineage>
</organism>
<dbReference type="InterPro" id="IPR025110">
    <property type="entry name" value="AMP-bd_C"/>
</dbReference>
<evidence type="ECO:0000313" key="5">
    <source>
        <dbReference type="EMBL" id="VEH71400.1"/>
    </source>
</evidence>
<name>A0A3S4Y911_9ACTN</name>
<dbReference type="InterPro" id="IPR042099">
    <property type="entry name" value="ANL_N_sf"/>
</dbReference>
<dbReference type="Pfam" id="PF00501">
    <property type="entry name" value="AMP-binding"/>
    <property type="match status" value="1"/>
</dbReference>
<dbReference type="Gene3D" id="3.30.300.30">
    <property type="match status" value="1"/>
</dbReference>
<reference evidence="5 6" key="1">
    <citation type="submission" date="2018-12" db="EMBL/GenBank/DDBJ databases">
        <authorList>
            <consortium name="Pathogen Informatics"/>
        </authorList>
    </citation>
    <scope>NUCLEOTIDE SEQUENCE [LARGE SCALE GENOMIC DNA]</scope>
    <source>
        <strain evidence="5 6">NCTC12967</strain>
    </source>
</reference>
<dbReference type="AlphaFoldDB" id="A0A3S4Y911"/>
<evidence type="ECO:0000256" key="1">
    <source>
        <dbReference type="ARBA" id="ARBA00006432"/>
    </source>
</evidence>
<dbReference type="PANTHER" id="PTHR43201">
    <property type="entry name" value="ACYL-COA SYNTHETASE"/>
    <property type="match status" value="1"/>
</dbReference>
<protein>
    <submittedName>
        <fullName evidence="5">2,3-dihydroxybenzoate-AMP ligase</fullName>
        <ecNumber evidence="5">6.3.2.-</ecNumber>
    </submittedName>
</protein>
<sequence>MTRDPMPPPAAKADEYRTDGTWGEQTITGLVADHALLHPGRPAATDQHRSLDYGGLWRRAREAAAGFTIDGVAAGERVLLHLPNSVAWLECLLGLIEAGAVPVMSTESLRASELIEQARAVGASHLLTPAEVTFSAMREAAVETVRNLDGALQLHEIPIATGPRSAPGVDAQATSSCRAEDPALIQIGGPRCPDVLPVVRRHEDYLCSVELSNAACALTADAVMLIGIPASHNYTMASPGIMGALLAGAHVVFAPDPTPSTCWPLLAAHGCTHTPLVPSLLVPWLEAAGDDPAAVAGLRVIWVGGAPLDLTLAARVEAGLGVRVQEVYGMAEGLVAYSPLDMDRTSVAEHRLVPMSERDEIRIVDPSSGVDAVPDGEGRSRGELLCRGPYTVAGFLGAPEGACGIFDADGWYHSGDIVEHQMPDAGFGKPRLAVLGSCKPQINRGAEKIFPGRVESVLLRHPQVVEAKLIGVDDEVLGHATRAVVTVVPDETGRYPKTLKLRRFLHEAKLAAYYLPDSFEIHKRPADGEGALGATRRIDKEV</sequence>
<gene>
    <name evidence="5" type="primary">dhbE_1</name>
    <name evidence="5" type="ORF">NCTC12967_02720</name>
</gene>
<feature type="domain" description="AMP-binding enzyme C-terminal" evidence="4">
    <location>
        <begin position="454"/>
        <end position="521"/>
    </location>
</feature>
<dbReference type="RefSeq" id="WP_061787644.1">
    <property type="nucleotide sequence ID" value="NZ_LR134406.1"/>
</dbReference>
<dbReference type="Pfam" id="PF13193">
    <property type="entry name" value="AMP-binding_C"/>
    <property type="match status" value="1"/>
</dbReference>
<dbReference type="Gene3D" id="3.40.50.12780">
    <property type="entry name" value="N-terminal domain of ligase-like"/>
    <property type="match status" value="1"/>
</dbReference>
<dbReference type="GO" id="GO:0031956">
    <property type="term" value="F:medium-chain fatty acid-CoA ligase activity"/>
    <property type="evidence" value="ECO:0007669"/>
    <property type="project" value="TreeGrafter"/>
</dbReference>
<evidence type="ECO:0000256" key="2">
    <source>
        <dbReference type="ARBA" id="ARBA00022598"/>
    </source>
</evidence>
<dbReference type="GO" id="GO:0006631">
    <property type="term" value="P:fatty acid metabolic process"/>
    <property type="evidence" value="ECO:0007669"/>
    <property type="project" value="TreeGrafter"/>
</dbReference>
<keyword evidence="2 5" id="KW-0436">Ligase</keyword>
<comment type="similarity">
    <text evidence="1">Belongs to the ATP-dependent AMP-binding enzyme family.</text>
</comment>
<dbReference type="SUPFAM" id="SSF56801">
    <property type="entry name" value="Acetyl-CoA synthetase-like"/>
    <property type="match status" value="1"/>
</dbReference>
<dbReference type="InterPro" id="IPR000873">
    <property type="entry name" value="AMP-dep_synth/lig_dom"/>
</dbReference>
<dbReference type="EC" id="6.3.2.-" evidence="5"/>
<evidence type="ECO:0000259" key="3">
    <source>
        <dbReference type="Pfam" id="PF00501"/>
    </source>
</evidence>
<keyword evidence="6" id="KW-1185">Reference proteome</keyword>
<dbReference type="EMBL" id="LR134406">
    <property type="protein sequence ID" value="VEH71400.1"/>
    <property type="molecule type" value="Genomic_DNA"/>
</dbReference>
<dbReference type="PANTHER" id="PTHR43201:SF5">
    <property type="entry name" value="MEDIUM-CHAIN ACYL-COA LIGASE ACSF2, MITOCHONDRIAL"/>
    <property type="match status" value="1"/>
</dbReference>
<dbReference type="GeneID" id="64408142"/>
<evidence type="ECO:0000259" key="4">
    <source>
        <dbReference type="Pfam" id="PF13193"/>
    </source>
</evidence>
<dbReference type="InterPro" id="IPR045851">
    <property type="entry name" value="AMP-bd_C_sf"/>
</dbReference>
<dbReference type="Proteomes" id="UP000273044">
    <property type="component" value="Chromosome"/>
</dbReference>